<gene>
    <name evidence="1" type="primary">Nlrp3-002</name>
</gene>
<dbReference type="SUPFAM" id="SSF52047">
    <property type="entry name" value="RNI-like"/>
    <property type="match status" value="1"/>
</dbReference>
<evidence type="ECO:0000313" key="1">
    <source>
        <dbReference type="EMBL" id="CAB3264370.1"/>
    </source>
</evidence>
<name>A0A6F9DMV7_9ASCI</name>
<proteinExistence type="evidence at transcript level"/>
<protein>
    <submittedName>
        <fullName evidence="1">NACHT, LRR and PYD domains-containing protein 3-like</fullName>
    </submittedName>
</protein>
<dbReference type="AlphaFoldDB" id="A0A6F9DMV7"/>
<organism evidence="1">
    <name type="scientific">Phallusia mammillata</name>
    <dbReference type="NCBI Taxonomy" id="59560"/>
    <lineage>
        <taxon>Eukaryota</taxon>
        <taxon>Metazoa</taxon>
        <taxon>Chordata</taxon>
        <taxon>Tunicata</taxon>
        <taxon>Ascidiacea</taxon>
        <taxon>Phlebobranchia</taxon>
        <taxon>Ascidiidae</taxon>
        <taxon>Phallusia</taxon>
    </lineage>
</organism>
<sequence length="155" mass="17820">MKVREGRHGEMDSWSIVRVCSWLQEIDDEKFYQEVAAFLPLKINLTGNILLTDVSSITEVLSYSETKHDIKISNKCQFLHSDLKGFLKNFFKTDRNIQIKLLDLGGNKVNDESASAIASYIHNIEELHLDVCELTSVGICKLQRLFPTFHNQLNY</sequence>
<dbReference type="EMBL" id="LR788508">
    <property type="protein sequence ID" value="CAB3264370.1"/>
    <property type="molecule type" value="mRNA"/>
</dbReference>
<accession>A0A6F9DMV7</accession>
<dbReference type="InterPro" id="IPR032675">
    <property type="entry name" value="LRR_dom_sf"/>
</dbReference>
<dbReference type="Gene3D" id="3.80.10.10">
    <property type="entry name" value="Ribonuclease Inhibitor"/>
    <property type="match status" value="1"/>
</dbReference>
<reference evidence="1" key="1">
    <citation type="submission" date="2020-04" db="EMBL/GenBank/DDBJ databases">
        <authorList>
            <person name="Neveu A P."/>
        </authorList>
    </citation>
    <scope>NUCLEOTIDE SEQUENCE</scope>
    <source>
        <tissue evidence="1">Whole embryo</tissue>
    </source>
</reference>